<dbReference type="InterPro" id="IPR004853">
    <property type="entry name" value="Sugar_P_trans_dom"/>
</dbReference>
<feature type="transmembrane region" description="Helical" evidence="6">
    <location>
        <begin position="79"/>
        <end position="98"/>
    </location>
</feature>
<dbReference type="KEGG" id="rcu:8276209"/>
<evidence type="ECO:0000256" key="1">
    <source>
        <dbReference type="ARBA" id="ARBA00004141"/>
    </source>
</evidence>
<feature type="compositionally biased region" description="Basic and acidic residues" evidence="5">
    <location>
        <begin position="318"/>
        <end position="340"/>
    </location>
</feature>
<evidence type="ECO:0000313" key="8">
    <source>
        <dbReference type="EMBL" id="EEF33024.1"/>
    </source>
</evidence>
<reference evidence="9" key="1">
    <citation type="journal article" date="2010" name="Nat. Biotechnol.">
        <title>Draft genome sequence of the oilseed species Ricinus communis.</title>
        <authorList>
            <person name="Chan A.P."/>
            <person name="Crabtree J."/>
            <person name="Zhao Q."/>
            <person name="Lorenzi H."/>
            <person name="Orvis J."/>
            <person name="Puiu D."/>
            <person name="Melake-Berhan A."/>
            <person name="Jones K.M."/>
            <person name="Redman J."/>
            <person name="Chen G."/>
            <person name="Cahoon E.B."/>
            <person name="Gedil M."/>
            <person name="Stanke M."/>
            <person name="Haas B.J."/>
            <person name="Wortman J.R."/>
            <person name="Fraser-Liggett C.M."/>
            <person name="Ravel J."/>
            <person name="Rabinowicz P.D."/>
        </authorList>
    </citation>
    <scope>NUCLEOTIDE SEQUENCE [LARGE SCALE GENOMIC DNA]</scope>
    <source>
        <strain evidence="9">cv. Hale</strain>
    </source>
</reference>
<evidence type="ECO:0000313" key="9">
    <source>
        <dbReference type="Proteomes" id="UP000008311"/>
    </source>
</evidence>
<feature type="region of interest" description="Disordered" evidence="5">
    <location>
        <begin position="310"/>
        <end position="340"/>
    </location>
</feature>
<feature type="transmembrane region" description="Helical" evidence="6">
    <location>
        <begin position="12"/>
        <end position="35"/>
    </location>
</feature>
<comment type="subcellular location">
    <subcellularLocation>
        <location evidence="1">Membrane</location>
        <topology evidence="1">Multi-pass membrane protein</topology>
    </subcellularLocation>
</comment>
<feature type="domain" description="Sugar phosphate transporter" evidence="7">
    <location>
        <begin position="22"/>
        <end position="302"/>
    </location>
</feature>
<dbReference type="Proteomes" id="UP000008311">
    <property type="component" value="Unassembled WGS sequence"/>
</dbReference>
<dbReference type="OMA" id="FAITWFN"/>
<dbReference type="eggNOG" id="KOG1444">
    <property type="taxonomic scope" value="Eukaryota"/>
</dbReference>
<feature type="transmembrane region" description="Helical" evidence="6">
    <location>
        <begin position="229"/>
        <end position="251"/>
    </location>
</feature>
<dbReference type="GO" id="GO:0015297">
    <property type="term" value="F:antiporter activity"/>
    <property type="evidence" value="ECO:0000318"/>
    <property type="project" value="GO_Central"/>
</dbReference>
<accession>B9STN8</accession>
<protein>
    <submittedName>
        <fullName evidence="8">GDP-mannose transporter, putative</fullName>
    </submittedName>
</protein>
<keyword evidence="3 6" id="KW-1133">Transmembrane helix</keyword>
<sequence length="340" mass="37228">MSSIRVDSSKQLATSSLVLGYALCSSLLAVINKFAITKFNYPGLLTALQYLTSALGVWIFGKLGFLHHDAFSYETAKKFLPAAIVFYLAIFTNTNLLRHANVDTFIVFRSLTPLLVAIADTMFRKQPIPSKLTFLSLFIILGGAVGYVATDSAFTLTAYSWAFAYLVTITSEMVYIKHIVSNVGLNTWGLVYYNNLLSLMIAPVFWVLTGEYSEVFAALGSNGGNWFKFDAFSAVSLSCVFGLAISFFGFAARRAISATAFTVTGVVNKFLTVVINVLIWDKHATPFGLLCLLFTLSGGVVYQQSVTRTGNEPVNKQADSKNDGDEESELIKKNDGDEEN</sequence>
<feature type="transmembrane region" description="Helical" evidence="6">
    <location>
        <begin position="47"/>
        <end position="67"/>
    </location>
</feature>
<dbReference type="OrthoDB" id="417037at2759"/>
<dbReference type="GO" id="GO:0005338">
    <property type="term" value="F:nucleotide-sugar transmembrane transporter activity"/>
    <property type="evidence" value="ECO:0000318"/>
    <property type="project" value="GO_Central"/>
</dbReference>
<feature type="transmembrane region" description="Helical" evidence="6">
    <location>
        <begin position="132"/>
        <end position="150"/>
    </location>
</feature>
<dbReference type="GO" id="GO:0005794">
    <property type="term" value="C:Golgi apparatus"/>
    <property type="evidence" value="ECO:0000318"/>
    <property type="project" value="GO_Central"/>
</dbReference>
<keyword evidence="2 6" id="KW-0812">Transmembrane</keyword>
<evidence type="ECO:0000259" key="7">
    <source>
        <dbReference type="Pfam" id="PF03151"/>
    </source>
</evidence>
<feature type="transmembrane region" description="Helical" evidence="6">
    <location>
        <begin position="156"/>
        <end position="176"/>
    </location>
</feature>
<evidence type="ECO:0000256" key="2">
    <source>
        <dbReference type="ARBA" id="ARBA00022692"/>
    </source>
</evidence>
<evidence type="ECO:0000256" key="6">
    <source>
        <dbReference type="SAM" id="Phobius"/>
    </source>
</evidence>
<dbReference type="GO" id="GO:0015780">
    <property type="term" value="P:nucleotide-sugar transmembrane transport"/>
    <property type="evidence" value="ECO:0000318"/>
    <property type="project" value="GO_Central"/>
</dbReference>
<evidence type="ECO:0000256" key="3">
    <source>
        <dbReference type="ARBA" id="ARBA00022989"/>
    </source>
</evidence>
<dbReference type="AlphaFoldDB" id="B9STN8"/>
<dbReference type="EMBL" id="EQ974133">
    <property type="protein sequence ID" value="EEF33024.1"/>
    <property type="molecule type" value="Genomic_DNA"/>
</dbReference>
<dbReference type="InParanoid" id="B9STN8"/>
<keyword evidence="4 6" id="KW-0472">Membrane</keyword>
<dbReference type="PANTHER" id="PTHR11132">
    <property type="entry name" value="SOLUTE CARRIER FAMILY 35"/>
    <property type="match status" value="1"/>
</dbReference>
<feature type="transmembrane region" description="Helical" evidence="6">
    <location>
        <begin position="258"/>
        <end position="279"/>
    </location>
</feature>
<feature type="transmembrane region" description="Helical" evidence="6">
    <location>
        <begin position="285"/>
        <end position="302"/>
    </location>
</feature>
<gene>
    <name evidence="8" type="ORF">RCOM_0826170</name>
</gene>
<evidence type="ECO:0000256" key="4">
    <source>
        <dbReference type="ARBA" id="ARBA00023136"/>
    </source>
</evidence>
<evidence type="ECO:0000256" key="5">
    <source>
        <dbReference type="SAM" id="MobiDB-lite"/>
    </source>
</evidence>
<dbReference type="GO" id="GO:0016020">
    <property type="term" value="C:membrane"/>
    <property type="evidence" value="ECO:0007669"/>
    <property type="project" value="UniProtKB-SubCell"/>
</dbReference>
<dbReference type="FunCoup" id="B9STN8">
    <property type="interactions" value="324"/>
</dbReference>
<feature type="transmembrane region" description="Helical" evidence="6">
    <location>
        <begin position="188"/>
        <end position="209"/>
    </location>
</feature>
<name>B9STN8_RICCO</name>
<keyword evidence="9" id="KW-1185">Reference proteome</keyword>
<dbReference type="Pfam" id="PF03151">
    <property type="entry name" value="TPT"/>
    <property type="match status" value="1"/>
</dbReference>
<dbReference type="InterPro" id="IPR050186">
    <property type="entry name" value="TPT_transporter"/>
</dbReference>
<organism evidence="8 9">
    <name type="scientific">Ricinus communis</name>
    <name type="common">Castor bean</name>
    <dbReference type="NCBI Taxonomy" id="3988"/>
    <lineage>
        <taxon>Eukaryota</taxon>
        <taxon>Viridiplantae</taxon>
        <taxon>Streptophyta</taxon>
        <taxon>Embryophyta</taxon>
        <taxon>Tracheophyta</taxon>
        <taxon>Spermatophyta</taxon>
        <taxon>Magnoliopsida</taxon>
        <taxon>eudicotyledons</taxon>
        <taxon>Gunneridae</taxon>
        <taxon>Pentapetalae</taxon>
        <taxon>rosids</taxon>
        <taxon>fabids</taxon>
        <taxon>Malpighiales</taxon>
        <taxon>Euphorbiaceae</taxon>
        <taxon>Acalyphoideae</taxon>
        <taxon>Acalypheae</taxon>
        <taxon>Ricinus</taxon>
    </lineage>
</organism>
<proteinExistence type="predicted"/>